<accession>A0A9P0HXQ6</accession>
<feature type="domain" description="SAM" evidence="2">
    <location>
        <begin position="23"/>
        <end position="85"/>
    </location>
</feature>
<dbReference type="SUPFAM" id="SSF47769">
    <property type="entry name" value="SAM/Pointed domain"/>
    <property type="match status" value="1"/>
</dbReference>
<dbReference type="EMBL" id="LR824546">
    <property type="protein sequence ID" value="CAH1637374.1"/>
    <property type="molecule type" value="Genomic_DNA"/>
</dbReference>
<name>A0A9P0HXQ6_SPOLI</name>
<keyword evidence="4" id="KW-1185">Reference proteome</keyword>
<reference evidence="3" key="1">
    <citation type="submission" date="2022-02" db="EMBL/GenBank/DDBJ databases">
        <authorList>
            <person name="King R."/>
        </authorList>
    </citation>
    <scope>NUCLEOTIDE SEQUENCE</scope>
</reference>
<evidence type="ECO:0000256" key="1">
    <source>
        <dbReference type="SAM" id="MobiDB-lite"/>
    </source>
</evidence>
<sequence>MNHISSSNVKKISRMEPPPVDEAAEKTISDYLRSWGLEAYIPKFLEESIEVETLQMLSEVDLKDLVPIIGHRAKLTTQIKLLTNIMSNAFENTCTNTTPDSNNQIMLYTVEDLPVAQTLPDDEDPPEISKIEIESL</sequence>
<evidence type="ECO:0000313" key="3">
    <source>
        <dbReference type="EMBL" id="CAH1637374.1"/>
    </source>
</evidence>
<feature type="region of interest" description="Disordered" evidence="1">
    <location>
        <begin position="1"/>
        <end position="20"/>
    </location>
</feature>
<dbReference type="SMART" id="SM00454">
    <property type="entry name" value="SAM"/>
    <property type="match status" value="1"/>
</dbReference>
<dbReference type="PROSITE" id="PS50105">
    <property type="entry name" value="SAM_DOMAIN"/>
    <property type="match status" value="1"/>
</dbReference>
<dbReference type="Pfam" id="PF00536">
    <property type="entry name" value="SAM_1"/>
    <property type="match status" value="1"/>
</dbReference>
<protein>
    <recommendedName>
        <fullName evidence="2">SAM domain-containing protein</fullName>
    </recommendedName>
</protein>
<organism evidence="3 4">
    <name type="scientific">Spodoptera littoralis</name>
    <name type="common">Egyptian cotton leafworm</name>
    <dbReference type="NCBI Taxonomy" id="7109"/>
    <lineage>
        <taxon>Eukaryota</taxon>
        <taxon>Metazoa</taxon>
        <taxon>Ecdysozoa</taxon>
        <taxon>Arthropoda</taxon>
        <taxon>Hexapoda</taxon>
        <taxon>Insecta</taxon>
        <taxon>Pterygota</taxon>
        <taxon>Neoptera</taxon>
        <taxon>Endopterygota</taxon>
        <taxon>Lepidoptera</taxon>
        <taxon>Glossata</taxon>
        <taxon>Ditrysia</taxon>
        <taxon>Noctuoidea</taxon>
        <taxon>Noctuidae</taxon>
        <taxon>Amphipyrinae</taxon>
        <taxon>Spodoptera</taxon>
    </lineage>
</organism>
<dbReference type="AlphaFoldDB" id="A0A9P0HXQ6"/>
<dbReference type="InterPro" id="IPR001660">
    <property type="entry name" value="SAM"/>
</dbReference>
<dbReference type="InterPro" id="IPR013761">
    <property type="entry name" value="SAM/pointed_sf"/>
</dbReference>
<dbReference type="Gene3D" id="1.10.150.50">
    <property type="entry name" value="Transcription Factor, Ets-1"/>
    <property type="match status" value="1"/>
</dbReference>
<dbReference type="Proteomes" id="UP001153321">
    <property type="component" value="Chromosome 15"/>
</dbReference>
<evidence type="ECO:0000259" key="2">
    <source>
        <dbReference type="PROSITE" id="PS50105"/>
    </source>
</evidence>
<evidence type="ECO:0000313" key="4">
    <source>
        <dbReference type="Proteomes" id="UP001153321"/>
    </source>
</evidence>
<feature type="compositionally biased region" description="Polar residues" evidence="1">
    <location>
        <begin position="1"/>
        <end position="10"/>
    </location>
</feature>
<gene>
    <name evidence="3" type="ORF">SPLIT_LOCUS2735</name>
</gene>
<proteinExistence type="predicted"/>